<dbReference type="InterPro" id="IPR012902">
    <property type="entry name" value="N_methyl_site"/>
</dbReference>
<name>A0A0B5FWY3_9BACT</name>
<accession>A0A0B5FWY3</accession>
<evidence type="ECO:0000256" key="1">
    <source>
        <dbReference type="SAM" id="Phobius"/>
    </source>
</evidence>
<organism evidence="2 3">
    <name type="scientific">Geoalkalibacter subterraneus</name>
    <dbReference type="NCBI Taxonomy" id="483547"/>
    <lineage>
        <taxon>Bacteria</taxon>
        <taxon>Pseudomonadati</taxon>
        <taxon>Thermodesulfobacteriota</taxon>
        <taxon>Desulfuromonadia</taxon>
        <taxon>Desulfuromonadales</taxon>
        <taxon>Geoalkalibacteraceae</taxon>
        <taxon>Geoalkalibacter</taxon>
    </lineage>
</organism>
<dbReference type="Pfam" id="PF07963">
    <property type="entry name" value="N_methyl"/>
    <property type="match status" value="1"/>
</dbReference>
<proteinExistence type="predicted"/>
<dbReference type="NCBIfam" id="TIGR02532">
    <property type="entry name" value="IV_pilin_GFxxxE"/>
    <property type="match status" value="1"/>
</dbReference>
<protein>
    <recommendedName>
        <fullName evidence="4">Type II secretion system protein GspG C-terminal domain-containing protein</fullName>
    </recommendedName>
</protein>
<keyword evidence="2" id="KW-0614">Plasmid</keyword>
<keyword evidence="3" id="KW-1185">Reference proteome</keyword>
<geneLocation type="plasmid" evidence="2 3">
    <name>pGSUB1</name>
</geneLocation>
<sequence length="149" mass="16171">MKKTQEKGFTLVEIVVAIALVLLAAAIVVPMLFKHIDREKVASVNAEVLSLRAAVKAAILRDGGLKDNNGDGNFLDDLVDTDYLDRAPKSLPGATWLLKQTTHTSGRKVFYLDIECPDAECVKVAQELDLMVDEESGESSGNIQWALGS</sequence>
<feature type="transmembrane region" description="Helical" evidence="1">
    <location>
        <begin position="12"/>
        <end position="33"/>
    </location>
</feature>
<gene>
    <name evidence="2" type="ORF">GSUB_16500</name>
</gene>
<dbReference type="RefSeq" id="WP_040202738.1">
    <property type="nucleotide sequence ID" value="NZ_CP010312.1"/>
</dbReference>
<dbReference type="Proteomes" id="UP000035036">
    <property type="component" value="Plasmid pGSUB1"/>
</dbReference>
<dbReference type="EMBL" id="CP010312">
    <property type="protein sequence ID" value="AJF08111.1"/>
    <property type="molecule type" value="Genomic_DNA"/>
</dbReference>
<dbReference type="Gene3D" id="3.30.700.10">
    <property type="entry name" value="Glycoprotein, Type 4 Pilin"/>
    <property type="match status" value="1"/>
</dbReference>
<dbReference type="InterPro" id="IPR045584">
    <property type="entry name" value="Pilin-like"/>
</dbReference>
<keyword evidence="1" id="KW-0812">Transmembrane</keyword>
<reference evidence="2 3" key="1">
    <citation type="journal article" date="2015" name="Genome Announc.">
        <title>Genomes of Geoalkalibacter ferrihydriticus Z-0531T and Geoalkalibacter subterraneus Red1T, Two Haloalkaliphilic Metal-Reducing Deltaproteobacteria.</title>
        <authorList>
            <person name="Badalamenti J.P."/>
            <person name="Krajmalnik-Brown R."/>
            <person name="Torres C.I."/>
            <person name="Bond D.R."/>
        </authorList>
    </citation>
    <scope>NUCLEOTIDE SEQUENCE [LARGE SCALE GENOMIC DNA]</scope>
    <source>
        <strain evidence="2 3">Red1</strain>
        <plasmid evidence="3">Plasmid pGSUB1</plasmid>
    </source>
</reference>
<dbReference type="AlphaFoldDB" id="A0A0B5FWY3"/>
<dbReference type="KEGG" id="gsb:GSUB_16500"/>
<keyword evidence="1" id="KW-1133">Transmembrane helix</keyword>
<dbReference type="HOGENOM" id="CLU_1747029_0_0_7"/>
<evidence type="ECO:0000313" key="3">
    <source>
        <dbReference type="Proteomes" id="UP000035036"/>
    </source>
</evidence>
<evidence type="ECO:0008006" key="4">
    <source>
        <dbReference type="Google" id="ProtNLM"/>
    </source>
</evidence>
<dbReference type="SUPFAM" id="SSF54523">
    <property type="entry name" value="Pili subunits"/>
    <property type="match status" value="1"/>
</dbReference>
<evidence type="ECO:0000313" key="2">
    <source>
        <dbReference type="EMBL" id="AJF08111.1"/>
    </source>
</evidence>
<dbReference type="PROSITE" id="PS00409">
    <property type="entry name" value="PROKAR_NTER_METHYL"/>
    <property type="match status" value="1"/>
</dbReference>
<keyword evidence="1" id="KW-0472">Membrane</keyword>